<name>A0A9W6ZLN7_9STRA</name>
<dbReference type="GO" id="GO:0031981">
    <property type="term" value="C:nuclear lumen"/>
    <property type="evidence" value="ECO:0007669"/>
    <property type="project" value="UniProtKB-ARBA"/>
</dbReference>
<protein>
    <recommendedName>
        <fullName evidence="6">Replication factor A protein 3</fullName>
    </recommendedName>
</protein>
<evidence type="ECO:0000313" key="4">
    <source>
        <dbReference type="EMBL" id="GMH56682.1"/>
    </source>
</evidence>
<dbReference type="InterPro" id="IPR013970">
    <property type="entry name" value="Rfa2"/>
</dbReference>
<gene>
    <name evidence="4" type="ORF">TrLO_g4273</name>
</gene>
<evidence type="ECO:0000256" key="3">
    <source>
        <dbReference type="ARBA" id="ARBA00023242"/>
    </source>
</evidence>
<dbReference type="GO" id="GO:0006260">
    <property type="term" value="P:DNA replication"/>
    <property type="evidence" value="ECO:0007669"/>
    <property type="project" value="InterPro"/>
</dbReference>
<accession>A0A9W6ZLN7</accession>
<evidence type="ECO:0000256" key="2">
    <source>
        <dbReference type="ARBA" id="ARBA00009761"/>
    </source>
</evidence>
<dbReference type="Pfam" id="PF08661">
    <property type="entry name" value="Rep_fac-A_3"/>
    <property type="match status" value="1"/>
</dbReference>
<proteinExistence type="inferred from homology"/>
<dbReference type="GO" id="GO:0006281">
    <property type="term" value="P:DNA repair"/>
    <property type="evidence" value="ECO:0007669"/>
    <property type="project" value="InterPro"/>
</dbReference>
<organism evidence="4 5">
    <name type="scientific">Triparma laevis f. longispina</name>
    <dbReference type="NCBI Taxonomy" id="1714387"/>
    <lineage>
        <taxon>Eukaryota</taxon>
        <taxon>Sar</taxon>
        <taxon>Stramenopiles</taxon>
        <taxon>Ochrophyta</taxon>
        <taxon>Bolidophyceae</taxon>
        <taxon>Parmales</taxon>
        <taxon>Triparmaceae</taxon>
        <taxon>Triparma</taxon>
    </lineage>
</organism>
<comment type="similarity">
    <text evidence="2">Belongs to the replication factor A protein 3 family.</text>
</comment>
<dbReference type="EMBL" id="BRXW01000457">
    <property type="protein sequence ID" value="GMH56682.1"/>
    <property type="molecule type" value="Genomic_DNA"/>
</dbReference>
<reference evidence="5" key="1">
    <citation type="journal article" date="2023" name="Commun. Biol.">
        <title>Genome analysis of Parmales, the sister group of diatoms, reveals the evolutionary specialization of diatoms from phago-mixotrophs to photoautotrophs.</title>
        <authorList>
            <person name="Ban H."/>
            <person name="Sato S."/>
            <person name="Yoshikawa S."/>
            <person name="Yamada K."/>
            <person name="Nakamura Y."/>
            <person name="Ichinomiya M."/>
            <person name="Sato N."/>
            <person name="Blanc-Mathieu R."/>
            <person name="Endo H."/>
            <person name="Kuwata A."/>
            <person name="Ogata H."/>
        </authorList>
    </citation>
    <scope>NUCLEOTIDE SEQUENCE [LARGE SCALE GENOMIC DNA]</scope>
    <source>
        <strain evidence="5">NIES 3700</strain>
    </source>
</reference>
<comment type="caution">
    <text evidence="4">The sequence shown here is derived from an EMBL/GenBank/DDBJ whole genome shotgun (WGS) entry which is preliminary data.</text>
</comment>
<dbReference type="AlphaFoldDB" id="A0A9W6ZLN7"/>
<dbReference type="Gene3D" id="2.40.50.140">
    <property type="entry name" value="Nucleic acid-binding proteins"/>
    <property type="match status" value="1"/>
</dbReference>
<evidence type="ECO:0000256" key="1">
    <source>
        <dbReference type="ARBA" id="ARBA00004123"/>
    </source>
</evidence>
<dbReference type="Proteomes" id="UP001165122">
    <property type="component" value="Unassembled WGS sequence"/>
</dbReference>
<evidence type="ECO:0008006" key="6">
    <source>
        <dbReference type="Google" id="ProtNLM"/>
    </source>
</evidence>
<dbReference type="InterPro" id="IPR012340">
    <property type="entry name" value="NA-bd_OB-fold"/>
</dbReference>
<keyword evidence="3" id="KW-0539">Nucleus</keyword>
<keyword evidence="5" id="KW-1185">Reference proteome</keyword>
<dbReference type="OrthoDB" id="188186at2759"/>
<evidence type="ECO:0000313" key="5">
    <source>
        <dbReference type="Proteomes" id="UP001165122"/>
    </source>
</evidence>
<sequence length="104" mass="11675">MVKEPRYANLIVSVVGKCVSNDGTNVMLETGDGTQVRIQHEGALEPGQQTAFVEIVGCVTEDFVQCFVCRPMGDEFDLETYNEMITLQNTKYQNIMMQDDYIVA</sequence>
<dbReference type="SUPFAM" id="SSF50249">
    <property type="entry name" value="Nucleic acid-binding proteins"/>
    <property type="match status" value="1"/>
</dbReference>
<dbReference type="GO" id="GO:0003677">
    <property type="term" value="F:DNA binding"/>
    <property type="evidence" value="ECO:0007669"/>
    <property type="project" value="InterPro"/>
</dbReference>
<comment type="subcellular location">
    <subcellularLocation>
        <location evidence="1">Nucleus</location>
    </subcellularLocation>
</comment>
<dbReference type="GO" id="GO:0006310">
    <property type="term" value="P:DNA recombination"/>
    <property type="evidence" value="ECO:0007669"/>
    <property type="project" value="InterPro"/>
</dbReference>